<dbReference type="OrthoDB" id="9782003at2"/>
<dbReference type="GO" id="GO:0016020">
    <property type="term" value="C:membrane"/>
    <property type="evidence" value="ECO:0007669"/>
    <property type="project" value="UniProtKB-SubCell"/>
</dbReference>
<evidence type="ECO:0000256" key="8">
    <source>
        <dbReference type="ARBA" id="ARBA00022989"/>
    </source>
</evidence>
<comment type="caution">
    <text evidence="13">The sequence shown here is derived from an EMBL/GenBank/DDBJ whole genome shotgun (WGS) entry which is preliminary data.</text>
</comment>
<keyword evidence="14" id="KW-1185">Reference proteome</keyword>
<dbReference type="SUPFAM" id="SSF50156">
    <property type="entry name" value="PDZ domain-like"/>
    <property type="match status" value="1"/>
</dbReference>
<dbReference type="GO" id="GO:0006508">
    <property type="term" value="P:proteolysis"/>
    <property type="evidence" value="ECO:0007669"/>
    <property type="project" value="UniProtKB-KW"/>
</dbReference>
<comment type="subcellular location">
    <subcellularLocation>
        <location evidence="2">Membrane</location>
        <topology evidence="2">Multi-pass membrane protein</topology>
    </subcellularLocation>
</comment>
<keyword evidence="6" id="KW-0378">Hydrolase</keyword>
<keyword evidence="8 11" id="KW-1133">Transmembrane helix</keyword>
<feature type="transmembrane region" description="Helical" evidence="11">
    <location>
        <begin position="406"/>
        <end position="427"/>
    </location>
</feature>
<dbReference type="GO" id="GO:0004222">
    <property type="term" value="F:metalloendopeptidase activity"/>
    <property type="evidence" value="ECO:0007669"/>
    <property type="project" value="InterPro"/>
</dbReference>
<evidence type="ECO:0000256" key="4">
    <source>
        <dbReference type="ARBA" id="ARBA00022670"/>
    </source>
</evidence>
<evidence type="ECO:0000256" key="2">
    <source>
        <dbReference type="ARBA" id="ARBA00004141"/>
    </source>
</evidence>
<keyword evidence="5 11" id="KW-0812">Transmembrane</keyword>
<dbReference type="Pfam" id="PF02163">
    <property type="entry name" value="Peptidase_M50"/>
    <property type="match status" value="1"/>
</dbReference>
<evidence type="ECO:0000256" key="7">
    <source>
        <dbReference type="ARBA" id="ARBA00022833"/>
    </source>
</evidence>
<protein>
    <submittedName>
        <fullName evidence="13">PDZ domain-containing protein</fullName>
    </submittedName>
</protein>
<evidence type="ECO:0000259" key="12">
    <source>
        <dbReference type="SMART" id="SM00228"/>
    </source>
</evidence>
<dbReference type="Pfam" id="PF17820">
    <property type="entry name" value="PDZ_6"/>
    <property type="match status" value="1"/>
</dbReference>
<evidence type="ECO:0000313" key="14">
    <source>
        <dbReference type="Proteomes" id="UP000314251"/>
    </source>
</evidence>
<organism evidence="13 14">
    <name type="scientific">Streptomyces mimosae</name>
    <dbReference type="NCBI Taxonomy" id="2586635"/>
    <lineage>
        <taxon>Bacteria</taxon>
        <taxon>Bacillati</taxon>
        <taxon>Actinomycetota</taxon>
        <taxon>Actinomycetes</taxon>
        <taxon>Kitasatosporales</taxon>
        <taxon>Streptomycetaceae</taxon>
        <taxon>Streptomyces</taxon>
    </lineage>
</organism>
<keyword evidence="9" id="KW-0482">Metalloprotease</keyword>
<feature type="transmembrane region" description="Helical" evidence="11">
    <location>
        <begin position="6"/>
        <end position="24"/>
    </location>
</feature>
<evidence type="ECO:0000256" key="11">
    <source>
        <dbReference type="SAM" id="Phobius"/>
    </source>
</evidence>
<gene>
    <name evidence="13" type="ORF">FH607_024965</name>
</gene>
<feature type="domain" description="PDZ" evidence="12">
    <location>
        <begin position="149"/>
        <end position="230"/>
    </location>
</feature>
<name>A0A5N6A2R4_9ACTN</name>
<dbReference type="InterPro" id="IPR001478">
    <property type="entry name" value="PDZ"/>
</dbReference>
<dbReference type="PANTHER" id="PTHR42837:SF2">
    <property type="entry name" value="MEMBRANE METALLOPROTEASE ARASP2, CHLOROPLASTIC-RELATED"/>
    <property type="match status" value="1"/>
</dbReference>
<sequence>MTALMFVLGILVFVFGLLFSIAWHEFGHFSTARMFGVRVPQFMVGFGPTIFSRQRGETEYGVKAVPLGGYIRMIGMFPPGEDGAIRKRSTSPFRGMIEDARAAAFEELRPGDEKRLFYTRKPWKRVIVMFAGPAMNLILAVVIFLGVLMGFGINTQTTTVATVSECVIAQSEEPRDCRAGDTPAPAAEAGLRAGDEIVAFNGEPVDEWGPLQQQIRDTVGPATITVLRDGERLDLSANLIENQVGKTDGNGGLVEGEFITAGFLGFSPASGIIRQDFPQAVDRMGEIMSTGVDAMLNLPSKIPNLWHSITGEEERDQDGPMGVVGAARVGGEIFTLDIPASQQLATALFLVAGFNLSLFLFNMLPLLPLDGGHIAGALWESLRRNTAKLTRRPDPGPFDVARLMPLAYVVAGVFICFTLLVLAADIVSPVRLAG</sequence>
<dbReference type="RefSeq" id="WP_139672880.1">
    <property type="nucleotide sequence ID" value="NZ_VDLY02000018.1"/>
</dbReference>
<accession>A0A5N6A2R4</accession>
<dbReference type="AlphaFoldDB" id="A0A5N6A2R4"/>
<proteinExistence type="inferred from homology"/>
<comment type="similarity">
    <text evidence="3">Belongs to the peptidase M50B family.</text>
</comment>
<evidence type="ECO:0000256" key="9">
    <source>
        <dbReference type="ARBA" id="ARBA00023049"/>
    </source>
</evidence>
<feature type="transmembrane region" description="Helical" evidence="11">
    <location>
        <begin position="344"/>
        <end position="364"/>
    </location>
</feature>
<reference evidence="13" key="1">
    <citation type="submission" date="2019-10" db="EMBL/GenBank/DDBJ databases">
        <title>Nonomuraea sp. nov., isolated from Phyllanthus amarus.</title>
        <authorList>
            <person name="Klykleung N."/>
            <person name="Tanasupawat S."/>
        </authorList>
    </citation>
    <scope>NUCLEOTIDE SEQUENCE [LARGE SCALE GENOMIC DNA]</scope>
    <source>
        <strain evidence="13">3MP-10</strain>
    </source>
</reference>
<feature type="transmembrane region" description="Helical" evidence="11">
    <location>
        <begin position="126"/>
        <end position="153"/>
    </location>
</feature>
<evidence type="ECO:0000256" key="10">
    <source>
        <dbReference type="ARBA" id="ARBA00023136"/>
    </source>
</evidence>
<dbReference type="InterPro" id="IPR036034">
    <property type="entry name" value="PDZ_sf"/>
</dbReference>
<dbReference type="InterPro" id="IPR041489">
    <property type="entry name" value="PDZ_6"/>
</dbReference>
<dbReference type="InterPro" id="IPR008915">
    <property type="entry name" value="Peptidase_M50"/>
</dbReference>
<dbReference type="PANTHER" id="PTHR42837">
    <property type="entry name" value="REGULATOR OF SIGMA-E PROTEASE RSEP"/>
    <property type="match status" value="1"/>
</dbReference>
<evidence type="ECO:0000256" key="5">
    <source>
        <dbReference type="ARBA" id="ARBA00022692"/>
    </source>
</evidence>
<keyword evidence="4" id="KW-0645">Protease</keyword>
<dbReference type="Proteomes" id="UP000314251">
    <property type="component" value="Unassembled WGS sequence"/>
</dbReference>
<comment type="cofactor">
    <cofactor evidence="1">
        <name>Zn(2+)</name>
        <dbReference type="ChEBI" id="CHEBI:29105"/>
    </cofactor>
</comment>
<evidence type="ECO:0000256" key="6">
    <source>
        <dbReference type="ARBA" id="ARBA00022801"/>
    </source>
</evidence>
<evidence type="ECO:0000313" key="13">
    <source>
        <dbReference type="EMBL" id="KAB8161628.1"/>
    </source>
</evidence>
<dbReference type="EMBL" id="VDLY02000018">
    <property type="protein sequence ID" value="KAB8161628.1"/>
    <property type="molecule type" value="Genomic_DNA"/>
</dbReference>
<dbReference type="CDD" id="cd06163">
    <property type="entry name" value="S2P-M50_PDZ_RseP-like"/>
    <property type="match status" value="1"/>
</dbReference>
<dbReference type="InterPro" id="IPR004387">
    <property type="entry name" value="Pept_M50_Zn"/>
</dbReference>
<evidence type="ECO:0000256" key="3">
    <source>
        <dbReference type="ARBA" id="ARBA00007931"/>
    </source>
</evidence>
<evidence type="ECO:0000256" key="1">
    <source>
        <dbReference type="ARBA" id="ARBA00001947"/>
    </source>
</evidence>
<keyword evidence="7" id="KW-0862">Zinc</keyword>
<keyword evidence="10 11" id="KW-0472">Membrane</keyword>
<dbReference type="Gene3D" id="2.30.42.10">
    <property type="match status" value="1"/>
</dbReference>
<dbReference type="SMART" id="SM00228">
    <property type="entry name" value="PDZ"/>
    <property type="match status" value="1"/>
</dbReference>